<dbReference type="Gene3D" id="2.60.40.4380">
    <property type="entry name" value="Translational regulator CsrA"/>
    <property type="match status" value="1"/>
</dbReference>
<dbReference type="Proteomes" id="UP000095621">
    <property type="component" value="Unassembled WGS sequence"/>
</dbReference>
<dbReference type="OrthoDB" id="9809061at2"/>
<protein>
    <submittedName>
        <fullName evidence="4">Carbon storage regulator</fullName>
    </submittedName>
</protein>
<dbReference type="GO" id="GO:0006109">
    <property type="term" value="P:regulation of carbohydrate metabolic process"/>
    <property type="evidence" value="ECO:0007669"/>
    <property type="project" value="InterPro"/>
</dbReference>
<reference evidence="4 5" key="1">
    <citation type="submission" date="2015-09" db="EMBL/GenBank/DDBJ databases">
        <authorList>
            <consortium name="Pathogen Informatics"/>
        </authorList>
    </citation>
    <scope>NUCLEOTIDE SEQUENCE [LARGE SCALE GENOMIC DNA]</scope>
    <source>
        <strain evidence="4 5">2789STDY5834875</strain>
    </source>
</reference>
<dbReference type="GO" id="GO:0006402">
    <property type="term" value="P:mRNA catabolic process"/>
    <property type="evidence" value="ECO:0007669"/>
    <property type="project" value="InterPro"/>
</dbReference>
<dbReference type="Pfam" id="PF02599">
    <property type="entry name" value="CsrA"/>
    <property type="match status" value="1"/>
</dbReference>
<evidence type="ECO:0000313" key="5">
    <source>
        <dbReference type="Proteomes" id="UP000095621"/>
    </source>
</evidence>
<dbReference type="InterPro" id="IPR003751">
    <property type="entry name" value="CsrA"/>
</dbReference>
<dbReference type="EMBL" id="CZBU01000009">
    <property type="protein sequence ID" value="CUQ79389.1"/>
    <property type="molecule type" value="Genomic_DNA"/>
</dbReference>
<feature type="region of interest" description="Disordered" evidence="3">
    <location>
        <begin position="48"/>
        <end position="67"/>
    </location>
</feature>
<sequence length="97" mass="10982">MLKLTIKPGEFINIGNDIRVVYSGGTDGNIHLLIDAPRELNIVRSKVLSRKKDSSENNYSHSAPSYYAEPKLSQETVSKIRHLIKEDKNTKKNNTQD</sequence>
<dbReference type="AlphaFoldDB" id="A0A174Z397"/>
<organism evidence="4 5">
    <name type="scientific">Lachnospira eligens</name>
    <dbReference type="NCBI Taxonomy" id="39485"/>
    <lineage>
        <taxon>Bacteria</taxon>
        <taxon>Bacillati</taxon>
        <taxon>Bacillota</taxon>
        <taxon>Clostridia</taxon>
        <taxon>Lachnospirales</taxon>
        <taxon>Lachnospiraceae</taxon>
        <taxon>Lachnospira</taxon>
    </lineage>
</organism>
<dbReference type="RefSeq" id="WP_055216904.1">
    <property type="nucleotide sequence ID" value="NZ_CZBU01000009.1"/>
</dbReference>
<evidence type="ECO:0000313" key="4">
    <source>
        <dbReference type="EMBL" id="CUQ79389.1"/>
    </source>
</evidence>
<name>A0A174Z397_9FIRM</name>
<gene>
    <name evidence="4" type="ORF">ERS852490_03057</name>
</gene>
<dbReference type="GO" id="GO:0044781">
    <property type="term" value="P:bacterial-type flagellum organization"/>
    <property type="evidence" value="ECO:0007669"/>
    <property type="project" value="UniProtKB-KW"/>
</dbReference>
<proteinExistence type="predicted"/>
<evidence type="ECO:0000256" key="3">
    <source>
        <dbReference type="SAM" id="MobiDB-lite"/>
    </source>
</evidence>
<keyword evidence="1" id="KW-0678">Repressor</keyword>
<dbReference type="InterPro" id="IPR036107">
    <property type="entry name" value="CsrA_sf"/>
</dbReference>
<dbReference type="GO" id="GO:0003723">
    <property type="term" value="F:RNA binding"/>
    <property type="evidence" value="ECO:0007669"/>
    <property type="project" value="InterPro"/>
</dbReference>
<feature type="region of interest" description="Disordered" evidence="3">
    <location>
        <begin position="78"/>
        <end position="97"/>
    </location>
</feature>
<keyword evidence="2" id="KW-1005">Bacterial flagellum biogenesis</keyword>
<accession>A0A174Z397</accession>
<evidence type="ECO:0000256" key="2">
    <source>
        <dbReference type="ARBA" id="ARBA00022795"/>
    </source>
</evidence>
<dbReference type="SUPFAM" id="SSF117130">
    <property type="entry name" value="CsrA-like"/>
    <property type="match status" value="1"/>
</dbReference>
<evidence type="ECO:0000256" key="1">
    <source>
        <dbReference type="ARBA" id="ARBA00022491"/>
    </source>
</evidence>